<evidence type="ECO:0000256" key="3">
    <source>
        <dbReference type="ARBA" id="ARBA00022448"/>
    </source>
</evidence>
<proteinExistence type="inferred from homology"/>
<dbReference type="KEGG" id="goe:114828463"/>
<evidence type="ECO:0000256" key="2">
    <source>
        <dbReference type="ARBA" id="ARBA00007193"/>
    </source>
</evidence>
<dbReference type="RefSeq" id="XP_028968550.1">
    <property type="nucleotide sequence ID" value="XM_029112717.1"/>
</dbReference>
<keyword evidence="7" id="KW-0915">Sodium</keyword>
<protein>
    <submittedName>
        <fullName evidence="14">Uncharacterized protein LOC114828463</fullName>
    </submittedName>
</protein>
<keyword evidence="6" id="KW-1133">Transmembrane helix</keyword>
<keyword evidence="8 12" id="KW-0406">Ion transport</keyword>
<evidence type="ECO:0000256" key="7">
    <source>
        <dbReference type="ARBA" id="ARBA00023053"/>
    </source>
</evidence>
<dbReference type="PANTHER" id="PTHR11690:SF248">
    <property type="entry name" value="PICKPOCKET 17, ISOFORM A"/>
    <property type="match status" value="1"/>
</dbReference>
<dbReference type="PANTHER" id="PTHR11690">
    <property type="entry name" value="AMILORIDE-SENSITIVE SODIUM CHANNEL-RELATED"/>
    <property type="match status" value="1"/>
</dbReference>
<accession>A0AAJ7WIU2</accession>
<keyword evidence="11 12" id="KW-0407">Ion channel</keyword>
<dbReference type="InterPro" id="IPR001873">
    <property type="entry name" value="ENaC"/>
</dbReference>
<keyword evidence="4 12" id="KW-0894">Sodium channel</keyword>
<keyword evidence="9" id="KW-0472">Membrane</keyword>
<dbReference type="GO" id="GO:0015280">
    <property type="term" value="F:ligand-gated sodium channel activity"/>
    <property type="evidence" value="ECO:0007669"/>
    <property type="project" value="TreeGrafter"/>
</dbReference>
<evidence type="ECO:0000313" key="13">
    <source>
        <dbReference type="Proteomes" id="UP000694867"/>
    </source>
</evidence>
<dbReference type="GO" id="GO:0005886">
    <property type="term" value="C:plasma membrane"/>
    <property type="evidence" value="ECO:0007669"/>
    <property type="project" value="TreeGrafter"/>
</dbReference>
<dbReference type="Gene3D" id="1.10.287.770">
    <property type="entry name" value="YojJ-like"/>
    <property type="match status" value="1"/>
</dbReference>
<keyword evidence="10 12" id="KW-0739">Sodium transport</keyword>
<dbReference type="Proteomes" id="UP000694867">
    <property type="component" value="Unplaced"/>
</dbReference>
<evidence type="ECO:0000256" key="8">
    <source>
        <dbReference type="ARBA" id="ARBA00023065"/>
    </source>
</evidence>
<evidence type="ECO:0000256" key="11">
    <source>
        <dbReference type="ARBA" id="ARBA00023303"/>
    </source>
</evidence>
<name>A0AAJ7WIU2_9ACAR</name>
<evidence type="ECO:0000256" key="5">
    <source>
        <dbReference type="ARBA" id="ARBA00022692"/>
    </source>
</evidence>
<evidence type="ECO:0000256" key="9">
    <source>
        <dbReference type="ARBA" id="ARBA00023136"/>
    </source>
</evidence>
<evidence type="ECO:0000256" key="6">
    <source>
        <dbReference type="ARBA" id="ARBA00022989"/>
    </source>
</evidence>
<comment type="similarity">
    <text evidence="2 12">Belongs to the amiloride-sensitive sodium channel (TC 1.A.6) family.</text>
</comment>
<reference evidence="14" key="1">
    <citation type="submission" date="2025-08" db="UniProtKB">
        <authorList>
            <consortium name="RefSeq"/>
        </authorList>
    </citation>
    <scope>IDENTIFICATION</scope>
</reference>
<comment type="subcellular location">
    <subcellularLocation>
        <location evidence="1">Membrane</location>
        <topology evidence="1">Multi-pass membrane protein</topology>
    </subcellularLocation>
</comment>
<evidence type="ECO:0000256" key="10">
    <source>
        <dbReference type="ARBA" id="ARBA00023201"/>
    </source>
</evidence>
<dbReference type="GeneID" id="114828463"/>
<organism evidence="13 14">
    <name type="scientific">Galendromus occidentalis</name>
    <name type="common">western predatory mite</name>
    <dbReference type="NCBI Taxonomy" id="34638"/>
    <lineage>
        <taxon>Eukaryota</taxon>
        <taxon>Metazoa</taxon>
        <taxon>Ecdysozoa</taxon>
        <taxon>Arthropoda</taxon>
        <taxon>Chelicerata</taxon>
        <taxon>Arachnida</taxon>
        <taxon>Acari</taxon>
        <taxon>Parasitiformes</taxon>
        <taxon>Mesostigmata</taxon>
        <taxon>Gamasina</taxon>
        <taxon>Phytoseioidea</taxon>
        <taxon>Phytoseiidae</taxon>
        <taxon>Typhlodrominae</taxon>
        <taxon>Galendromus</taxon>
    </lineage>
</organism>
<gene>
    <name evidence="14" type="primary">LOC114828463</name>
</gene>
<sequence length="388" mass="44874">MITPSRIRESLSSFLDYPYEVVIFDRRVAREILFPSVTICPENWFDRGREQCERDPRFCTVEGQMLTIGFYHFQGNATIRKLVRFEARDLFKCRMVSKICPSFDCVDFMKPTYFRQPRHQCYTMDLLQFLPTRHFYRKCEHAWSYRLELSSEWSDRTLSLASDFMDAGLFVQGPGLAMPAKQTVVDLPTGRDLRIGVRQIATERLKRPFSSKCRQYADMDDKYFGLESREYCIQKCVIAAEMDICNCVLILHEYAETIARQLPMCNAILAVRCFRSIAATDRIQKCVENCDVNCLDISYDVKVWSLRDLPPTPSDSNGTSLSPPKAYKLKLEFYSDRTEVSKEQRMTSPVELLGFLGGYVGMWIGVSLLETVGSLQERLSKQTIMGSR</sequence>
<evidence type="ECO:0000256" key="12">
    <source>
        <dbReference type="RuleBase" id="RU000679"/>
    </source>
</evidence>
<dbReference type="PRINTS" id="PR01078">
    <property type="entry name" value="AMINACHANNEL"/>
</dbReference>
<dbReference type="AlphaFoldDB" id="A0AAJ7WIU2"/>
<keyword evidence="5 12" id="KW-0812">Transmembrane</keyword>
<keyword evidence="13" id="KW-1185">Reference proteome</keyword>
<dbReference type="Pfam" id="PF00858">
    <property type="entry name" value="ASC"/>
    <property type="match status" value="1"/>
</dbReference>
<evidence type="ECO:0000256" key="1">
    <source>
        <dbReference type="ARBA" id="ARBA00004141"/>
    </source>
</evidence>
<evidence type="ECO:0000256" key="4">
    <source>
        <dbReference type="ARBA" id="ARBA00022461"/>
    </source>
</evidence>
<evidence type="ECO:0000313" key="14">
    <source>
        <dbReference type="RefSeq" id="XP_028968550.1"/>
    </source>
</evidence>
<keyword evidence="3 12" id="KW-0813">Transport</keyword>